<evidence type="ECO:0000256" key="1">
    <source>
        <dbReference type="SAM" id="MobiDB-lite"/>
    </source>
</evidence>
<organism evidence="2 3">
    <name type="scientific">Oncorhynchus mykiss</name>
    <name type="common">Rainbow trout</name>
    <name type="synonym">Salmo gairdneri</name>
    <dbReference type="NCBI Taxonomy" id="8022"/>
    <lineage>
        <taxon>Eukaryota</taxon>
        <taxon>Metazoa</taxon>
        <taxon>Chordata</taxon>
        <taxon>Craniata</taxon>
        <taxon>Vertebrata</taxon>
        <taxon>Euteleostomi</taxon>
        <taxon>Actinopterygii</taxon>
        <taxon>Neopterygii</taxon>
        <taxon>Teleostei</taxon>
        <taxon>Protacanthopterygii</taxon>
        <taxon>Salmoniformes</taxon>
        <taxon>Salmonidae</taxon>
        <taxon>Salmoninae</taxon>
        <taxon>Oncorhynchus</taxon>
    </lineage>
</organism>
<name>A0A060WUX8_ONCMY</name>
<dbReference type="PaxDb" id="8022-A0A060WUX8"/>
<proteinExistence type="predicted"/>
<reference evidence="2" key="2">
    <citation type="submission" date="2014-03" db="EMBL/GenBank/DDBJ databases">
        <authorList>
            <person name="Genoscope - CEA"/>
        </authorList>
    </citation>
    <scope>NUCLEOTIDE SEQUENCE</scope>
</reference>
<evidence type="ECO:0000313" key="3">
    <source>
        <dbReference type="Proteomes" id="UP000193380"/>
    </source>
</evidence>
<dbReference type="Proteomes" id="UP000193380">
    <property type="component" value="Unassembled WGS sequence"/>
</dbReference>
<accession>A0A060WUX8</accession>
<feature type="compositionally biased region" description="Basic and acidic residues" evidence="1">
    <location>
        <begin position="95"/>
        <end position="112"/>
    </location>
</feature>
<gene>
    <name evidence="2" type="ORF">GSONMT00016845001</name>
</gene>
<dbReference type="STRING" id="8022.A0A060WUX8"/>
<dbReference type="AlphaFoldDB" id="A0A060WUX8"/>
<feature type="region of interest" description="Disordered" evidence="1">
    <location>
        <begin position="29"/>
        <end position="112"/>
    </location>
</feature>
<feature type="region of interest" description="Disordered" evidence="1">
    <location>
        <begin position="1"/>
        <end position="20"/>
    </location>
</feature>
<sequence length="112" mass="11761">MEAHGRRGLPGAALLPVHQPHRTALRCDQAAAGRRRGSADVPSPALKYENFTDIQGGLEPGSKRDSQGLGESSNLGDLDSPQILTAPAVPSPVQKGKEGAASENLEVRDENN</sequence>
<dbReference type="EMBL" id="FR904742">
    <property type="protein sequence ID" value="CDQ70981.1"/>
    <property type="molecule type" value="Genomic_DNA"/>
</dbReference>
<evidence type="ECO:0000313" key="2">
    <source>
        <dbReference type="EMBL" id="CDQ70981.1"/>
    </source>
</evidence>
<reference evidence="2" key="1">
    <citation type="journal article" date="2014" name="Nat. Commun.">
        <title>The rainbow trout genome provides novel insights into evolution after whole-genome duplication in vertebrates.</title>
        <authorList>
            <person name="Berthelot C."/>
            <person name="Brunet F."/>
            <person name="Chalopin D."/>
            <person name="Juanchich A."/>
            <person name="Bernard M."/>
            <person name="Noel B."/>
            <person name="Bento P."/>
            <person name="Da Silva C."/>
            <person name="Labadie K."/>
            <person name="Alberti A."/>
            <person name="Aury J.M."/>
            <person name="Louis A."/>
            <person name="Dehais P."/>
            <person name="Bardou P."/>
            <person name="Montfort J."/>
            <person name="Klopp C."/>
            <person name="Cabau C."/>
            <person name="Gaspin C."/>
            <person name="Thorgaard G.H."/>
            <person name="Boussaha M."/>
            <person name="Quillet E."/>
            <person name="Guyomard R."/>
            <person name="Galiana D."/>
            <person name="Bobe J."/>
            <person name="Volff J.N."/>
            <person name="Genet C."/>
            <person name="Wincker P."/>
            <person name="Jaillon O."/>
            <person name="Roest Crollius H."/>
            <person name="Guiguen Y."/>
        </authorList>
    </citation>
    <scope>NUCLEOTIDE SEQUENCE [LARGE SCALE GENOMIC DNA]</scope>
</reference>
<protein>
    <submittedName>
        <fullName evidence="2">Uncharacterized protein</fullName>
    </submittedName>
</protein>